<feature type="domain" description="Putative restriction endonuclease" evidence="1">
    <location>
        <begin position="12"/>
        <end position="172"/>
    </location>
</feature>
<dbReference type="PANTHER" id="PTHR35400">
    <property type="entry name" value="SLR1083 PROTEIN"/>
    <property type="match status" value="1"/>
</dbReference>
<protein>
    <submittedName>
        <fullName evidence="2">Uma2 family endonuclease</fullName>
    </submittedName>
</protein>
<gene>
    <name evidence="2" type="ORF">FB558_1980</name>
</gene>
<name>A0A543E0T7_9PSEU</name>
<accession>A0A543E0T7</accession>
<comment type="caution">
    <text evidence="2">The sequence shown here is derived from an EMBL/GenBank/DDBJ whole genome shotgun (WGS) entry which is preliminary data.</text>
</comment>
<keyword evidence="2" id="KW-0378">Hydrolase</keyword>
<dbReference type="CDD" id="cd06260">
    <property type="entry name" value="DUF820-like"/>
    <property type="match status" value="1"/>
</dbReference>
<reference evidence="2 3" key="1">
    <citation type="submission" date="2019-06" db="EMBL/GenBank/DDBJ databases">
        <title>Sequencing the genomes of 1000 actinobacteria strains.</title>
        <authorList>
            <person name="Klenk H.-P."/>
        </authorList>
    </citation>
    <scope>NUCLEOTIDE SEQUENCE [LARGE SCALE GENOMIC DNA]</scope>
    <source>
        <strain evidence="2 3">DSM 45301</strain>
    </source>
</reference>
<dbReference type="PANTHER" id="PTHR35400:SF3">
    <property type="entry name" value="SLL1072 PROTEIN"/>
    <property type="match status" value="1"/>
</dbReference>
<sequence>MAMPLHRDLMTLEEFVALPEDNSARYELQEGVLVVAPRPRPLHQDAMFRLGTQIDRCLPPELTMLLDVDVVVQAADPATVRSPDVVVTTASTDVDRLTASDVLLAVEIISPGSRNVDLHLKPFEYADAGIPHYWVVDLDPPAPTITVYGLGAPGDGYVESQTATGELVVQEPFAMRIDISALVARRGGASRSEG</sequence>
<proteinExistence type="predicted"/>
<dbReference type="GO" id="GO:0004519">
    <property type="term" value="F:endonuclease activity"/>
    <property type="evidence" value="ECO:0007669"/>
    <property type="project" value="UniProtKB-KW"/>
</dbReference>
<organism evidence="2 3">
    <name type="scientific">Pseudonocardia kunmingensis</name>
    <dbReference type="NCBI Taxonomy" id="630975"/>
    <lineage>
        <taxon>Bacteria</taxon>
        <taxon>Bacillati</taxon>
        <taxon>Actinomycetota</taxon>
        <taxon>Actinomycetes</taxon>
        <taxon>Pseudonocardiales</taxon>
        <taxon>Pseudonocardiaceae</taxon>
        <taxon>Pseudonocardia</taxon>
    </lineage>
</organism>
<dbReference type="EMBL" id="VFPA01000001">
    <property type="protein sequence ID" value="TQM15197.1"/>
    <property type="molecule type" value="Genomic_DNA"/>
</dbReference>
<dbReference type="RefSeq" id="WP_142050627.1">
    <property type="nucleotide sequence ID" value="NZ_VFPA01000001.1"/>
</dbReference>
<dbReference type="AlphaFoldDB" id="A0A543E0T7"/>
<keyword evidence="2" id="KW-0255">Endonuclease</keyword>
<dbReference type="Pfam" id="PF05685">
    <property type="entry name" value="Uma2"/>
    <property type="match status" value="1"/>
</dbReference>
<dbReference type="InterPro" id="IPR012296">
    <property type="entry name" value="Nuclease_put_TT1808"/>
</dbReference>
<dbReference type="InterPro" id="IPR008538">
    <property type="entry name" value="Uma2"/>
</dbReference>
<dbReference type="SUPFAM" id="SSF52980">
    <property type="entry name" value="Restriction endonuclease-like"/>
    <property type="match status" value="1"/>
</dbReference>
<dbReference type="InterPro" id="IPR011335">
    <property type="entry name" value="Restrct_endonuc-II-like"/>
</dbReference>
<evidence type="ECO:0000259" key="1">
    <source>
        <dbReference type="Pfam" id="PF05685"/>
    </source>
</evidence>
<keyword evidence="3" id="KW-1185">Reference proteome</keyword>
<evidence type="ECO:0000313" key="3">
    <source>
        <dbReference type="Proteomes" id="UP000315677"/>
    </source>
</evidence>
<dbReference type="OrthoDB" id="9799703at2"/>
<dbReference type="Proteomes" id="UP000315677">
    <property type="component" value="Unassembled WGS sequence"/>
</dbReference>
<dbReference type="Gene3D" id="3.90.1570.10">
    <property type="entry name" value="tt1808, chain A"/>
    <property type="match status" value="1"/>
</dbReference>
<keyword evidence="2" id="KW-0540">Nuclease</keyword>
<evidence type="ECO:0000313" key="2">
    <source>
        <dbReference type="EMBL" id="TQM15197.1"/>
    </source>
</evidence>